<keyword evidence="3" id="KW-0255">Endonuclease</keyword>
<gene>
    <name evidence="3" type="ORF">LOC71_11210</name>
</gene>
<dbReference type="Proteomes" id="UP001430306">
    <property type="component" value="Unassembled WGS sequence"/>
</dbReference>
<name>A0ABS8NH13_9BACT</name>
<feature type="chain" id="PRO_5045207418" evidence="1">
    <location>
        <begin position="25"/>
        <end position="280"/>
    </location>
</feature>
<proteinExistence type="predicted"/>
<reference evidence="3" key="1">
    <citation type="submission" date="2021-11" db="EMBL/GenBank/DDBJ databases">
        <title>Genome sequence.</title>
        <authorList>
            <person name="Sun Q."/>
        </authorList>
    </citation>
    <scope>NUCLEOTIDE SEQUENCE</scope>
    <source>
        <strain evidence="3">JC740</strain>
    </source>
</reference>
<evidence type="ECO:0000313" key="3">
    <source>
        <dbReference type="EMBL" id="MCC9642845.1"/>
    </source>
</evidence>
<dbReference type="GO" id="GO:0004519">
    <property type="term" value="F:endonuclease activity"/>
    <property type="evidence" value="ECO:0007669"/>
    <property type="project" value="UniProtKB-KW"/>
</dbReference>
<dbReference type="InterPro" id="IPR051916">
    <property type="entry name" value="GPI-anchor_lipid_remodeler"/>
</dbReference>
<evidence type="ECO:0000256" key="1">
    <source>
        <dbReference type="SAM" id="SignalP"/>
    </source>
</evidence>
<feature type="domain" description="Endonuclease/exonuclease/phosphatase" evidence="2">
    <location>
        <begin position="37"/>
        <end position="256"/>
    </location>
</feature>
<dbReference type="InterPro" id="IPR005135">
    <property type="entry name" value="Endo/exonuclease/phosphatase"/>
</dbReference>
<organism evidence="3 4">
    <name type="scientific">Rhodopirellula halodulae</name>
    <dbReference type="NCBI Taxonomy" id="2894198"/>
    <lineage>
        <taxon>Bacteria</taxon>
        <taxon>Pseudomonadati</taxon>
        <taxon>Planctomycetota</taxon>
        <taxon>Planctomycetia</taxon>
        <taxon>Pirellulales</taxon>
        <taxon>Pirellulaceae</taxon>
        <taxon>Rhodopirellula</taxon>
    </lineage>
</organism>
<feature type="signal peptide" evidence="1">
    <location>
        <begin position="1"/>
        <end position="24"/>
    </location>
</feature>
<dbReference type="Pfam" id="PF03372">
    <property type="entry name" value="Exo_endo_phos"/>
    <property type="match status" value="1"/>
</dbReference>
<dbReference type="RefSeq" id="WP_230273796.1">
    <property type="nucleotide sequence ID" value="NZ_JAJKFW010000022.1"/>
</dbReference>
<dbReference type="InterPro" id="IPR036691">
    <property type="entry name" value="Endo/exonu/phosph_ase_sf"/>
</dbReference>
<keyword evidence="4" id="KW-1185">Reference proteome</keyword>
<comment type="caution">
    <text evidence="3">The sequence shown here is derived from an EMBL/GenBank/DDBJ whole genome shotgun (WGS) entry which is preliminary data.</text>
</comment>
<keyword evidence="3" id="KW-0540">Nuclease</keyword>
<evidence type="ECO:0000259" key="2">
    <source>
        <dbReference type="Pfam" id="PF03372"/>
    </source>
</evidence>
<dbReference type="Gene3D" id="3.60.10.10">
    <property type="entry name" value="Endonuclease/exonuclease/phosphatase"/>
    <property type="match status" value="1"/>
</dbReference>
<sequence>MRRTVLAAVFALSVSVLFASTSCAQDTSSDNTTLRVLTYNIKRGYGNDRVTDLARTAKVIEASRPDLVALQEVDENCRRSGGVDQASWFGEKLSMHHAFVPFMDYDGGRYGMAVLSRFPITAVDALPLPEGREPRVALVATMKLPGEQTLKMINVHFDYISDDQVRFEQAKKVRDAIVSGSDPAILLGDFNDQPHSRTLGLFEEAFVEAKKPEGNRLTYASDDPKREIDFLFAYPAAGESTGKASSESFAWQIDHVEVIDEPVASDHRPVLSVLRLQAKQ</sequence>
<protein>
    <submittedName>
        <fullName evidence="3">Endonuclease/exonuclease/phosphatase family protein</fullName>
    </submittedName>
</protein>
<evidence type="ECO:0000313" key="4">
    <source>
        <dbReference type="Proteomes" id="UP001430306"/>
    </source>
</evidence>
<accession>A0ABS8NH13</accession>
<dbReference type="PANTHER" id="PTHR14859:SF15">
    <property type="entry name" value="ENDONUCLEASE_EXONUCLEASE_PHOSPHATASE DOMAIN-CONTAINING PROTEIN"/>
    <property type="match status" value="1"/>
</dbReference>
<keyword evidence="3" id="KW-0378">Hydrolase</keyword>
<dbReference type="EMBL" id="JAJKFW010000022">
    <property type="protein sequence ID" value="MCC9642845.1"/>
    <property type="molecule type" value="Genomic_DNA"/>
</dbReference>
<dbReference type="PANTHER" id="PTHR14859">
    <property type="entry name" value="CALCOFLUOR WHITE HYPERSENSITIVE PROTEIN PRECURSOR"/>
    <property type="match status" value="1"/>
</dbReference>
<keyword evidence="1" id="KW-0732">Signal</keyword>
<dbReference type="PROSITE" id="PS51257">
    <property type="entry name" value="PROKAR_LIPOPROTEIN"/>
    <property type="match status" value="1"/>
</dbReference>
<dbReference type="SUPFAM" id="SSF56219">
    <property type="entry name" value="DNase I-like"/>
    <property type="match status" value="1"/>
</dbReference>